<keyword evidence="1" id="KW-0472">Membrane</keyword>
<protein>
    <submittedName>
        <fullName evidence="2">Type VI protein secretion system component VasK</fullName>
    </submittedName>
</protein>
<dbReference type="Proteomes" id="UP001549119">
    <property type="component" value="Unassembled WGS sequence"/>
</dbReference>
<name>A0ABV2NS42_9HYPH</name>
<evidence type="ECO:0000313" key="2">
    <source>
        <dbReference type="EMBL" id="MET3869241.1"/>
    </source>
</evidence>
<comment type="caution">
    <text evidence="2">The sequence shown here is derived from an EMBL/GenBank/DDBJ whole genome shotgun (WGS) entry which is preliminary data.</text>
</comment>
<evidence type="ECO:0000313" key="3">
    <source>
        <dbReference type="Proteomes" id="UP001549119"/>
    </source>
</evidence>
<dbReference type="RefSeq" id="WP_127991229.1">
    <property type="nucleotide sequence ID" value="NZ_JBEPNV010000001.1"/>
</dbReference>
<evidence type="ECO:0000256" key="1">
    <source>
        <dbReference type="SAM" id="Phobius"/>
    </source>
</evidence>
<sequence>MRDPNNDRRARQRALWYLLVILLGVCVAIYYGWRLLEPDMVWATGGSDGRWLGLFVCILLVSLGGVALWNGLLARPLTSEEERLRDQMREWERERSRFMNGSGQ</sequence>
<dbReference type="EMBL" id="JBEPNW010000002">
    <property type="protein sequence ID" value="MET3869241.1"/>
    <property type="molecule type" value="Genomic_DNA"/>
</dbReference>
<feature type="transmembrane region" description="Helical" evidence="1">
    <location>
        <begin position="14"/>
        <end position="33"/>
    </location>
</feature>
<keyword evidence="1" id="KW-0812">Transmembrane</keyword>
<proteinExistence type="predicted"/>
<keyword evidence="3" id="KW-1185">Reference proteome</keyword>
<keyword evidence="1" id="KW-1133">Transmembrane helix</keyword>
<reference evidence="2 3" key="1">
    <citation type="submission" date="2024-06" db="EMBL/GenBank/DDBJ databases">
        <title>Genomics of switchgrass bacterial isolates.</title>
        <authorList>
            <person name="Shade A."/>
        </authorList>
    </citation>
    <scope>NUCLEOTIDE SEQUENCE [LARGE SCALE GENOMIC DNA]</scope>
    <source>
        <strain evidence="2 3">PvP084</strain>
    </source>
</reference>
<gene>
    <name evidence="2" type="ORF">ABIC20_006550</name>
</gene>
<feature type="transmembrane region" description="Helical" evidence="1">
    <location>
        <begin position="53"/>
        <end position="73"/>
    </location>
</feature>
<organism evidence="2 3">
    <name type="scientific">Methylobacterium radiotolerans</name>
    <dbReference type="NCBI Taxonomy" id="31998"/>
    <lineage>
        <taxon>Bacteria</taxon>
        <taxon>Pseudomonadati</taxon>
        <taxon>Pseudomonadota</taxon>
        <taxon>Alphaproteobacteria</taxon>
        <taxon>Hyphomicrobiales</taxon>
        <taxon>Methylobacteriaceae</taxon>
        <taxon>Methylobacterium</taxon>
    </lineage>
</organism>
<accession>A0ABV2NS42</accession>